<protein>
    <submittedName>
        <fullName evidence="1">Uncharacterized protein</fullName>
    </submittedName>
</protein>
<reference evidence="1 2" key="1">
    <citation type="journal article" date="2012" name="Proc. Natl. Acad. Sci. U.S.A.">
        <title>Genome streamlining and chemical defense in a coral reef symbiosis.</title>
        <authorList>
            <person name="Kwan J.C."/>
            <person name="Donia M.S."/>
            <person name="Han A.W."/>
            <person name="Hirose E."/>
            <person name="Haygood M.G."/>
            <person name="Schmidt E.W."/>
        </authorList>
    </citation>
    <scope>NUCLEOTIDE SEQUENCE [LARGE SCALE GENOMIC DNA]</scope>
    <source>
        <strain evidence="1 2">L2</strain>
    </source>
</reference>
<dbReference type="STRING" id="1193729.A1OE_1215"/>
<keyword evidence="2" id="KW-1185">Reference proteome</keyword>
<dbReference type="Proteomes" id="UP000010077">
    <property type="component" value="Chromosome"/>
</dbReference>
<sequence length="53" mass="6367">MIHFKTIQKLFFANNLVQWIKYSTEIIIASKILSSISKLYSKLADWHHKRNNF</sequence>
<gene>
    <name evidence="1" type="ORF">A1OE_1215</name>
</gene>
<dbReference type="HOGENOM" id="CLU_3059634_0_0_5"/>
<dbReference type="EMBL" id="CP003539">
    <property type="protein sequence ID" value="AFX99391.1"/>
    <property type="molecule type" value="Genomic_DNA"/>
</dbReference>
<proteinExistence type="predicted"/>
<accession>K7ZDC0</accession>
<dbReference type="KEGG" id="thal:A1OE_1215"/>
<dbReference type="AlphaFoldDB" id="K7ZDC0"/>
<name>K7ZDC0_9PROT</name>
<evidence type="ECO:0000313" key="2">
    <source>
        <dbReference type="Proteomes" id="UP000010077"/>
    </source>
</evidence>
<evidence type="ECO:0000313" key="1">
    <source>
        <dbReference type="EMBL" id="AFX99391.1"/>
    </source>
</evidence>
<organism evidence="1 2">
    <name type="scientific">Candidatus Endolissoclinum faulkneri L2</name>
    <dbReference type="NCBI Taxonomy" id="1193729"/>
    <lineage>
        <taxon>Bacteria</taxon>
        <taxon>Pseudomonadati</taxon>
        <taxon>Pseudomonadota</taxon>
        <taxon>Alphaproteobacteria</taxon>
        <taxon>Rhodospirillales</taxon>
        <taxon>Rhodospirillaceae</taxon>
        <taxon>Candidatus Endolissoclinum</taxon>
    </lineage>
</organism>